<dbReference type="InterPro" id="IPR052537">
    <property type="entry name" value="Extradiol_RC_dioxygenase"/>
</dbReference>
<feature type="domain" description="VOC" evidence="1">
    <location>
        <begin position="4"/>
        <end position="129"/>
    </location>
</feature>
<evidence type="ECO:0000313" key="3">
    <source>
        <dbReference type="Proteomes" id="UP000199054"/>
    </source>
</evidence>
<evidence type="ECO:0000259" key="1">
    <source>
        <dbReference type="PROSITE" id="PS51819"/>
    </source>
</evidence>
<proteinExistence type="predicted"/>
<keyword evidence="3" id="KW-1185">Reference proteome</keyword>
<dbReference type="SUPFAM" id="SSF54593">
    <property type="entry name" value="Glyoxalase/Bleomycin resistance protein/Dihydroxybiphenyl dioxygenase"/>
    <property type="match status" value="1"/>
</dbReference>
<dbReference type="InterPro" id="IPR037523">
    <property type="entry name" value="VOC_core"/>
</dbReference>
<dbReference type="Gene3D" id="3.10.180.10">
    <property type="entry name" value="2,3-Dihydroxybiphenyl 1,2-Dioxygenase, domain 1"/>
    <property type="match status" value="2"/>
</dbReference>
<organism evidence="2 3">
    <name type="scientific">Paracoccus alcaliphilus</name>
    <dbReference type="NCBI Taxonomy" id="34002"/>
    <lineage>
        <taxon>Bacteria</taxon>
        <taxon>Pseudomonadati</taxon>
        <taxon>Pseudomonadota</taxon>
        <taxon>Alphaproteobacteria</taxon>
        <taxon>Rhodobacterales</taxon>
        <taxon>Paracoccaceae</taxon>
        <taxon>Paracoccus</taxon>
    </lineage>
</organism>
<dbReference type="EMBL" id="FODE01000010">
    <property type="protein sequence ID" value="SEN59265.1"/>
    <property type="molecule type" value="Genomic_DNA"/>
</dbReference>
<dbReference type="PROSITE" id="PS51819">
    <property type="entry name" value="VOC"/>
    <property type="match status" value="2"/>
</dbReference>
<dbReference type="OrthoDB" id="9785698at2"/>
<dbReference type="PANTHER" id="PTHR36110:SF2">
    <property type="entry name" value="RING-CLEAVING DIOXYGENASE MHQE-RELATED"/>
    <property type="match status" value="1"/>
</dbReference>
<name>A0A1H8HTD5_9RHOB</name>
<dbReference type="PANTHER" id="PTHR36110">
    <property type="entry name" value="RING-CLEAVING DIOXYGENASE MHQE-RELATED"/>
    <property type="match status" value="1"/>
</dbReference>
<dbReference type="Gene3D" id="3.40.50.1820">
    <property type="entry name" value="alpha/beta hydrolase"/>
    <property type="match status" value="1"/>
</dbReference>
<dbReference type="Proteomes" id="UP000199054">
    <property type="component" value="Unassembled WGS sequence"/>
</dbReference>
<dbReference type="InterPro" id="IPR029058">
    <property type="entry name" value="AB_hydrolase_fold"/>
</dbReference>
<dbReference type="InterPro" id="IPR004360">
    <property type="entry name" value="Glyas_Fos-R_dOase_dom"/>
</dbReference>
<evidence type="ECO:0000313" key="2">
    <source>
        <dbReference type="EMBL" id="SEN59265.1"/>
    </source>
</evidence>
<dbReference type="STRING" id="34002.SAMN04489859_101082"/>
<dbReference type="AlphaFoldDB" id="A0A1H8HTD5"/>
<dbReference type="Pfam" id="PF00903">
    <property type="entry name" value="Glyoxalase"/>
    <property type="match status" value="1"/>
</dbReference>
<accession>A0A1H8HTD5</accession>
<gene>
    <name evidence="2" type="ORF">SAMN04489859_101082</name>
</gene>
<feature type="domain" description="VOC" evidence="1">
    <location>
        <begin position="142"/>
        <end position="256"/>
    </location>
</feature>
<dbReference type="RefSeq" id="WP_090611635.1">
    <property type="nucleotide sequence ID" value="NZ_CP067124.1"/>
</dbReference>
<protein>
    <submittedName>
        <fullName evidence="2">Phospholipase/carboxylesterase</fullName>
    </submittedName>
</protein>
<dbReference type="InterPro" id="IPR029068">
    <property type="entry name" value="Glyas_Bleomycin-R_OHBP_Dase"/>
</dbReference>
<reference evidence="2 3" key="1">
    <citation type="submission" date="2016-10" db="EMBL/GenBank/DDBJ databases">
        <authorList>
            <person name="de Groot N.N."/>
        </authorList>
    </citation>
    <scope>NUCLEOTIDE SEQUENCE [LARGE SCALE GENOMIC DNA]</scope>
    <source>
        <strain evidence="2 3">DSM 8512</strain>
    </source>
</reference>
<sequence length="507" mass="55165">MTSGIHHVTAITRNVQDNVDFWMGFLGLDLVKQTGGFEDAEQLHLFYGNPEGAPGTLVSFLVWQDGARGRAGLGQVTEIALRIPRARIGDWLTRAMQHRISVEGPSREFGEPVLRLKDPDGIIVKLVGTDIADGGWPAAPRGLRAVTIWSDVPEQSAAFLSQFGYQTGPVEGAVQRLVSGRDALDIRDATGFVPGIPGTGIIDHVALRVPDLAAINAHRDRLAARNLHETNAHDRKYFHSLYLREPGETLIELATEGPGMTVDEAPGQLGRVLMIPPHFAARADDLRVMLPQFARPGEERRPMRDLPFVHRFQQPDDPDGSVMLLLHGTGGNESDLMPLAHRIAPRATLLGLRGRSTEEGVARFFRRISMTSFDQDDIRAEAAAFDAFWQGAMAGYGLEAGRVTVMGYSNGANFAGAVMALAPGLIRRAILMRPMLVLEQPPQVDLAGVRVLTLTGTRDPYGTHAPALNDWLTASGAELDACAVEAGHELSQDDLTAAQDWMERNPT</sequence>
<dbReference type="SUPFAM" id="SSF53474">
    <property type="entry name" value="alpha/beta-Hydrolases"/>
    <property type="match status" value="1"/>
</dbReference>